<dbReference type="AlphaFoldDB" id="A0A395LZV4"/>
<protein>
    <submittedName>
        <fullName evidence="5">Histidine triad nucleotide-binding protein</fullName>
    </submittedName>
</protein>
<name>A0A395LZV4_9BACT</name>
<dbReference type="PANTHER" id="PTHR23089">
    <property type="entry name" value="HISTIDINE TRIAD HIT PROTEIN"/>
    <property type="match status" value="1"/>
</dbReference>
<feature type="active site" description="Tele-AMP-histidine intermediate" evidence="1">
    <location>
        <position position="106"/>
    </location>
</feature>
<dbReference type="EMBL" id="PHFL01000049">
    <property type="protein sequence ID" value="RFM24055.1"/>
    <property type="molecule type" value="Genomic_DNA"/>
</dbReference>
<sequence length="123" mass="13564">MARSLYDENCIFCKIAAERIPSKKVLSTDKIFAFHDINPVAPVHILIVPKIHIETLNDLTADDAELVGSLFLAAKDIARSLGLADSGYRTVINCNRDGGQTVFHLHVHFIAGTPMGWPPFPPR</sequence>
<organism evidence="5 6">
    <name type="scientific">Candidatus Thermochlorobacter aerophilus</name>
    <dbReference type="NCBI Taxonomy" id="1868324"/>
    <lineage>
        <taxon>Bacteria</taxon>
        <taxon>Pseudomonadati</taxon>
        <taxon>Chlorobiota</taxon>
        <taxon>Chlorobiia</taxon>
        <taxon>Chlorobiales</taxon>
        <taxon>Candidatus Thermochlorobacteriaceae</taxon>
        <taxon>Candidatus Thermochlorobacter</taxon>
    </lineage>
</organism>
<dbReference type="Proteomes" id="UP000266389">
    <property type="component" value="Unassembled WGS sequence"/>
</dbReference>
<reference evidence="5 6" key="1">
    <citation type="journal article" date="2011" name="ISME J.">
        <title>Community ecology of hot spring cyanobacterial mats: predominant populations and their functional potential.</title>
        <authorList>
            <person name="Klatt C.G."/>
            <person name="Wood J.M."/>
            <person name="Rusch D.B."/>
            <person name="Bateson M.M."/>
            <person name="Hamamura N."/>
            <person name="Heidelberg J.F."/>
            <person name="Grossman A.R."/>
            <person name="Bhaya D."/>
            <person name="Cohan F.M."/>
            <person name="Kuhl M."/>
            <person name="Bryant D.A."/>
            <person name="Ward D.M."/>
        </authorList>
    </citation>
    <scope>NUCLEOTIDE SEQUENCE [LARGE SCALE GENOMIC DNA]</scope>
    <source>
        <strain evidence="5">OS</strain>
    </source>
</reference>
<evidence type="ECO:0000256" key="3">
    <source>
        <dbReference type="PROSITE-ProRule" id="PRU00464"/>
    </source>
</evidence>
<dbReference type="SUPFAM" id="SSF54197">
    <property type="entry name" value="HIT-like"/>
    <property type="match status" value="1"/>
</dbReference>
<dbReference type="PROSITE" id="PS00892">
    <property type="entry name" value="HIT_1"/>
    <property type="match status" value="1"/>
</dbReference>
<dbReference type="InterPro" id="IPR011146">
    <property type="entry name" value="HIT-like"/>
</dbReference>
<evidence type="ECO:0000259" key="4">
    <source>
        <dbReference type="PROSITE" id="PS51084"/>
    </source>
</evidence>
<dbReference type="Gene3D" id="3.30.428.10">
    <property type="entry name" value="HIT-like"/>
    <property type="match status" value="1"/>
</dbReference>
<dbReference type="InterPro" id="IPR001310">
    <property type="entry name" value="Histidine_triad_HIT"/>
</dbReference>
<dbReference type="InterPro" id="IPR019808">
    <property type="entry name" value="Histidine_triad_CS"/>
</dbReference>
<evidence type="ECO:0000313" key="6">
    <source>
        <dbReference type="Proteomes" id="UP000266389"/>
    </source>
</evidence>
<evidence type="ECO:0000256" key="2">
    <source>
        <dbReference type="PIRSR" id="PIRSR601310-3"/>
    </source>
</evidence>
<dbReference type="InterPro" id="IPR036265">
    <property type="entry name" value="HIT-like_sf"/>
</dbReference>
<dbReference type="GO" id="GO:0003824">
    <property type="term" value="F:catalytic activity"/>
    <property type="evidence" value="ECO:0007669"/>
    <property type="project" value="InterPro"/>
</dbReference>
<dbReference type="Pfam" id="PF01230">
    <property type="entry name" value="HIT"/>
    <property type="match status" value="1"/>
</dbReference>
<proteinExistence type="predicted"/>
<accession>A0A395LZV4</accession>
<evidence type="ECO:0000313" key="5">
    <source>
        <dbReference type="EMBL" id="RFM24055.1"/>
    </source>
</evidence>
<feature type="domain" description="HIT" evidence="4">
    <location>
        <begin position="11"/>
        <end position="120"/>
    </location>
</feature>
<dbReference type="PROSITE" id="PS51084">
    <property type="entry name" value="HIT_2"/>
    <property type="match status" value="1"/>
</dbReference>
<evidence type="ECO:0000256" key="1">
    <source>
        <dbReference type="PIRSR" id="PIRSR601310-1"/>
    </source>
</evidence>
<dbReference type="CDD" id="cd01276">
    <property type="entry name" value="PKCI_related"/>
    <property type="match status" value="1"/>
</dbReference>
<comment type="caution">
    <text evidence="5">The sequence shown here is derived from an EMBL/GenBank/DDBJ whole genome shotgun (WGS) entry which is preliminary data.</text>
</comment>
<feature type="short sequence motif" description="Histidine triad motif" evidence="2 3">
    <location>
        <begin position="104"/>
        <end position="108"/>
    </location>
</feature>
<gene>
    <name evidence="5" type="ORF">D0433_08120</name>
</gene>
<dbReference type="PRINTS" id="PR00332">
    <property type="entry name" value="HISTRIAD"/>
</dbReference>